<evidence type="ECO:0008006" key="6">
    <source>
        <dbReference type="Google" id="ProtNLM"/>
    </source>
</evidence>
<dbReference type="EMBL" id="LOEE01000028">
    <property type="protein sequence ID" value="KXG76344.1"/>
    <property type="molecule type" value="Genomic_DNA"/>
</dbReference>
<evidence type="ECO:0000259" key="2">
    <source>
        <dbReference type="Pfam" id="PF01973"/>
    </source>
</evidence>
<evidence type="ECO:0000256" key="1">
    <source>
        <dbReference type="SAM" id="Coils"/>
    </source>
</evidence>
<dbReference type="Proteomes" id="UP000070456">
    <property type="component" value="Unassembled WGS sequence"/>
</dbReference>
<dbReference type="RefSeq" id="WP_068555894.1">
    <property type="nucleotide sequence ID" value="NZ_LOEE01000028.1"/>
</dbReference>
<dbReference type="AlphaFoldDB" id="A0A140L719"/>
<dbReference type="Pfam" id="PF01973">
    <property type="entry name" value="MptE-like"/>
    <property type="match status" value="1"/>
</dbReference>
<dbReference type="STRING" id="520762.AN619_13020"/>
<accession>A0A140L719</accession>
<dbReference type="PATRIC" id="fig|520762.4.peg.1448"/>
<dbReference type="OrthoDB" id="5291305at2"/>
<protein>
    <recommendedName>
        <fullName evidence="6">DUF115 domain-containing protein</fullName>
    </recommendedName>
</protein>
<name>A0A140L719_9FIRM</name>
<feature type="domain" description="6-hydroxymethylpterin diphosphokinase MptE-like" evidence="2">
    <location>
        <begin position="206"/>
        <end position="376"/>
    </location>
</feature>
<feature type="coiled-coil region" evidence="1">
    <location>
        <begin position="485"/>
        <end position="512"/>
    </location>
</feature>
<evidence type="ECO:0000313" key="4">
    <source>
        <dbReference type="EMBL" id="KXG76344.1"/>
    </source>
</evidence>
<dbReference type="SUPFAM" id="SSF53335">
    <property type="entry name" value="S-adenosyl-L-methionine-dependent methyltransferases"/>
    <property type="match status" value="1"/>
</dbReference>
<dbReference type="InterPro" id="IPR045376">
    <property type="entry name" value="Maf_N"/>
</dbReference>
<evidence type="ECO:0000259" key="3">
    <source>
        <dbReference type="Pfam" id="PF20157"/>
    </source>
</evidence>
<organism evidence="4 5">
    <name type="scientific">Thermotalea metallivorans</name>
    <dbReference type="NCBI Taxonomy" id="520762"/>
    <lineage>
        <taxon>Bacteria</taxon>
        <taxon>Bacillati</taxon>
        <taxon>Bacillota</taxon>
        <taxon>Clostridia</taxon>
        <taxon>Peptostreptococcales</taxon>
        <taxon>Thermotaleaceae</taxon>
        <taxon>Thermotalea</taxon>
    </lineage>
</organism>
<dbReference type="InterPro" id="IPR029063">
    <property type="entry name" value="SAM-dependent_MTases_sf"/>
</dbReference>
<evidence type="ECO:0000313" key="5">
    <source>
        <dbReference type="Proteomes" id="UP000070456"/>
    </source>
</evidence>
<proteinExistence type="predicted"/>
<dbReference type="PANTHER" id="PTHR41786:SF1">
    <property type="entry name" value="6-HYDROXYMETHYLPTERIN DIPHOSPHOKINASE MPTE-LIKE DOMAIN-CONTAINING PROTEIN"/>
    <property type="match status" value="1"/>
</dbReference>
<keyword evidence="5" id="KW-1185">Reference proteome</keyword>
<comment type="caution">
    <text evidence="4">The sequence shown here is derived from an EMBL/GenBank/DDBJ whole genome shotgun (WGS) entry which is preliminary data.</text>
</comment>
<dbReference type="PANTHER" id="PTHR41786">
    <property type="entry name" value="MOTILITY ACCESSORY FACTOR MAF"/>
    <property type="match status" value="1"/>
</dbReference>
<keyword evidence="1" id="KW-0175">Coiled coil</keyword>
<dbReference type="Pfam" id="PF20157">
    <property type="entry name" value="Maf_flag10_N"/>
    <property type="match status" value="1"/>
</dbReference>
<sequence length="613" mass="71447">MNDIYSMNKLALSKRYPNLQKSVEKFTDKKYIVEIVDAKDNNKTMYVIHEGKTFYIHSKYAPVKEAYDWIKNLNFDRDSTILIFGCGLAYHIKELCRQICDHNRMLIVEPSIEIFHEALKYIDFTDIINHPNIILIVGDTLKEIEGLLWKYVPWEHMHHLRIASITNYHKLFPKEYLDFQNAIDKVMREEKLYKNTLLRFAKTWQRNLLTNIPYLVRSYDISSLFGIFQNKPVIIVSAGPSLSKNVEFLKDAKGKAMIICVGTALRTVINAGIEPDLIIAMDGGEINYRHFENIMYSDIPLVYGIKVFPEILQNHQGKKFVFYTEDGCMEKILKDLDLEIGVLACGGSVSNSAFDLAVKMGGNPIIFVGQDLAYTDGKTHAKYSIYEEDTIKDSENLLKVKDIYGKDIVTSPSLFSVLNWFENEIQKDKTERLYIDATEGGAYIEGTRIMPLWQVIREYCQNPVNIHELLNGAVENRFVKLNQYNEKVITKLKQIEDRIRGLQATIDEGAKQILKISEEKLEQCLPELDRINLSVKKQIDHLYILHYMLQSVFHDILNDEEFKKQESKQEIRRFHRIYREISKTLAYMDPLLKECIERIEKMSNKMTENHWMA</sequence>
<dbReference type="InterPro" id="IPR002826">
    <property type="entry name" value="MptE-like"/>
</dbReference>
<reference evidence="4 5" key="1">
    <citation type="submission" date="2015-12" db="EMBL/GenBank/DDBJ databases">
        <title>Draft genome sequence of the thermoanaerobe Thermotalea metallivorans, an isolate from the runoff channel of the Great Artesian Basin, Australia.</title>
        <authorList>
            <person name="Patel B.K."/>
        </authorList>
    </citation>
    <scope>NUCLEOTIDE SEQUENCE [LARGE SCALE GENOMIC DNA]</scope>
    <source>
        <strain evidence="4 5">B2-1</strain>
    </source>
</reference>
<gene>
    <name evidence="4" type="ORF">AN619_13020</name>
</gene>
<feature type="domain" description="Glycosyltransferase Maf N-terminal" evidence="3">
    <location>
        <begin position="80"/>
        <end position="129"/>
    </location>
</feature>